<feature type="transmembrane region" description="Helical" evidence="1">
    <location>
        <begin position="76"/>
        <end position="98"/>
    </location>
</feature>
<evidence type="ECO:0008006" key="5">
    <source>
        <dbReference type="Google" id="ProtNLM"/>
    </source>
</evidence>
<name>A0A1N7MI26_9PROT</name>
<sequence>MKKVRAAVMAALAGACALLTTAALAAGGKADWVSSGVGVVEDTTAGLMKLGAQVLGGGVVVVAISLAIMQKFDVKVIAILIAAGILMIFGPDMIYALMGT</sequence>
<feature type="transmembrane region" description="Helical" evidence="1">
    <location>
        <begin position="49"/>
        <end position="69"/>
    </location>
</feature>
<proteinExistence type="predicted"/>
<evidence type="ECO:0000256" key="1">
    <source>
        <dbReference type="SAM" id="Phobius"/>
    </source>
</evidence>
<keyword evidence="1" id="KW-1133">Transmembrane helix</keyword>
<gene>
    <name evidence="3" type="ORF">SAMN05421779_104127</name>
</gene>
<dbReference type="Proteomes" id="UP000185678">
    <property type="component" value="Unassembled WGS sequence"/>
</dbReference>
<evidence type="ECO:0000313" key="4">
    <source>
        <dbReference type="Proteomes" id="UP000185678"/>
    </source>
</evidence>
<feature type="chain" id="PRO_5012433219" description="TrbC/VIRB2 family protein" evidence="2">
    <location>
        <begin position="26"/>
        <end position="100"/>
    </location>
</feature>
<reference evidence="3 4" key="1">
    <citation type="submission" date="2017-01" db="EMBL/GenBank/DDBJ databases">
        <authorList>
            <person name="Mah S.A."/>
            <person name="Swanson W.J."/>
            <person name="Moy G.W."/>
            <person name="Vacquier V.D."/>
        </authorList>
    </citation>
    <scope>NUCLEOTIDE SEQUENCE [LARGE SCALE GENOMIC DNA]</scope>
    <source>
        <strain evidence="3 4">DSM 11589</strain>
    </source>
</reference>
<feature type="signal peptide" evidence="2">
    <location>
        <begin position="1"/>
        <end position="25"/>
    </location>
</feature>
<dbReference type="EMBL" id="FTOA01000004">
    <property type="protein sequence ID" value="SIS85569.1"/>
    <property type="molecule type" value="Genomic_DNA"/>
</dbReference>
<evidence type="ECO:0000313" key="3">
    <source>
        <dbReference type="EMBL" id="SIS85569.1"/>
    </source>
</evidence>
<dbReference type="AlphaFoldDB" id="A0A1N7MI26"/>
<organism evidence="3 4">
    <name type="scientific">Insolitispirillum peregrinum</name>
    <dbReference type="NCBI Taxonomy" id="80876"/>
    <lineage>
        <taxon>Bacteria</taxon>
        <taxon>Pseudomonadati</taxon>
        <taxon>Pseudomonadota</taxon>
        <taxon>Alphaproteobacteria</taxon>
        <taxon>Rhodospirillales</taxon>
        <taxon>Novispirillaceae</taxon>
        <taxon>Insolitispirillum</taxon>
    </lineage>
</organism>
<protein>
    <recommendedName>
        <fullName evidence="5">TrbC/VIRB2 family protein</fullName>
    </recommendedName>
</protein>
<dbReference type="RefSeq" id="WP_076400583.1">
    <property type="nucleotide sequence ID" value="NZ_FTOA01000004.1"/>
</dbReference>
<keyword evidence="2" id="KW-0732">Signal</keyword>
<keyword evidence="1" id="KW-0812">Transmembrane</keyword>
<keyword evidence="4" id="KW-1185">Reference proteome</keyword>
<accession>A0A1N7MI26</accession>
<dbReference type="STRING" id="80876.SAMN05421779_104127"/>
<evidence type="ECO:0000256" key="2">
    <source>
        <dbReference type="SAM" id="SignalP"/>
    </source>
</evidence>
<dbReference type="PROSITE" id="PS51257">
    <property type="entry name" value="PROKAR_LIPOPROTEIN"/>
    <property type="match status" value="1"/>
</dbReference>
<keyword evidence="1" id="KW-0472">Membrane</keyword>